<dbReference type="STRING" id="408074.SAMN05660909_00375"/>
<evidence type="ECO:0000256" key="1">
    <source>
        <dbReference type="SAM" id="Phobius"/>
    </source>
</evidence>
<organism evidence="3 4">
    <name type="scientific">Chitinophaga terrae</name>
    <name type="common">ex Kim and Jung 2007</name>
    <dbReference type="NCBI Taxonomy" id="408074"/>
    <lineage>
        <taxon>Bacteria</taxon>
        <taxon>Pseudomonadati</taxon>
        <taxon>Bacteroidota</taxon>
        <taxon>Chitinophagia</taxon>
        <taxon>Chitinophagales</taxon>
        <taxon>Chitinophagaceae</taxon>
        <taxon>Chitinophaga</taxon>
    </lineage>
</organism>
<name>A0A1H3XBV0_9BACT</name>
<protein>
    <submittedName>
        <fullName evidence="3">FecR family protein</fullName>
    </submittedName>
</protein>
<feature type="domain" description="FecR protein" evidence="2">
    <location>
        <begin position="164"/>
        <end position="256"/>
    </location>
</feature>
<feature type="transmembrane region" description="Helical" evidence="1">
    <location>
        <begin position="78"/>
        <end position="99"/>
    </location>
</feature>
<accession>A0A1H3XBV0</accession>
<sequence>MEQSSIQELYIQYLTGVLTVDETRELEQRLETDERFRQQWELLKQEAEALGASAYLQRIDSAAVLQRIKFKRKTNFQVYKLLAAAAVLLLLSVGGYWFLHQPPKEKSIPVASLVTHKAVQLESNGATIQLADDSGQHTIALKNATINAAKGSMQYASLDTSLNTLSVPAGQTYHIRLSDGSEVWLNASTRLRFPFHFTGKREVFVEGEAYFRIAADARHPFIVNTPLTAIQVLGTSFNVNTYQPNKVKTALVDGKVITDNRKGQLEELKPGIQADYTNGEGFSTSRFDPEEVLSWKDDIYYYHSKNLAALLEEASRFYGIRFTAVEDLPASQTVTGLMDRKRLEDFLSDLKTTAKLNFTVKNNEVQVHL</sequence>
<dbReference type="GO" id="GO:0016989">
    <property type="term" value="F:sigma factor antagonist activity"/>
    <property type="evidence" value="ECO:0007669"/>
    <property type="project" value="TreeGrafter"/>
</dbReference>
<dbReference type="PIRSF" id="PIRSF018266">
    <property type="entry name" value="FecR"/>
    <property type="match status" value="1"/>
</dbReference>
<evidence type="ECO:0000313" key="4">
    <source>
        <dbReference type="Proteomes" id="UP000199656"/>
    </source>
</evidence>
<keyword evidence="4" id="KW-1185">Reference proteome</keyword>
<evidence type="ECO:0000313" key="3">
    <source>
        <dbReference type="EMBL" id="SDZ96857.1"/>
    </source>
</evidence>
<keyword evidence="1" id="KW-0472">Membrane</keyword>
<dbReference type="RefSeq" id="WP_089758060.1">
    <property type="nucleotide sequence ID" value="NZ_BKAT01000012.1"/>
</dbReference>
<dbReference type="PANTHER" id="PTHR30273">
    <property type="entry name" value="PERIPLASMIC SIGNAL SENSOR AND SIGMA FACTOR ACTIVATOR FECR-RELATED"/>
    <property type="match status" value="1"/>
</dbReference>
<keyword evidence="1" id="KW-1133">Transmembrane helix</keyword>
<dbReference type="InterPro" id="IPR012373">
    <property type="entry name" value="Ferrdict_sens_TM"/>
</dbReference>
<dbReference type="EMBL" id="FNRL01000001">
    <property type="protein sequence ID" value="SDZ96857.1"/>
    <property type="molecule type" value="Genomic_DNA"/>
</dbReference>
<dbReference type="OrthoDB" id="643697at2"/>
<keyword evidence="1" id="KW-0812">Transmembrane</keyword>
<dbReference type="Proteomes" id="UP000199656">
    <property type="component" value="Unassembled WGS sequence"/>
</dbReference>
<evidence type="ECO:0000259" key="2">
    <source>
        <dbReference type="Pfam" id="PF04773"/>
    </source>
</evidence>
<dbReference type="Gene3D" id="2.60.120.1440">
    <property type="match status" value="1"/>
</dbReference>
<dbReference type="Gene3D" id="3.55.50.30">
    <property type="match status" value="1"/>
</dbReference>
<dbReference type="InterPro" id="IPR006860">
    <property type="entry name" value="FecR"/>
</dbReference>
<proteinExistence type="predicted"/>
<reference evidence="4" key="1">
    <citation type="submission" date="2016-10" db="EMBL/GenBank/DDBJ databases">
        <authorList>
            <person name="Varghese N."/>
            <person name="Submissions S."/>
        </authorList>
    </citation>
    <scope>NUCLEOTIDE SEQUENCE [LARGE SCALE GENOMIC DNA]</scope>
    <source>
        <strain evidence="4">DSM 23920</strain>
    </source>
</reference>
<dbReference type="PANTHER" id="PTHR30273:SF2">
    <property type="entry name" value="PROTEIN FECR"/>
    <property type="match status" value="1"/>
</dbReference>
<dbReference type="Pfam" id="PF04773">
    <property type="entry name" value="FecR"/>
    <property type="match status" value="1"/>
</dbReference>
<gene>
    <name evidence="3" type="ORF">SAMN05660909_00375</name>
</gene>
<dbReference type="AlphaFoldDB" id="A0A1H3XBV0"/>